<reference evidence="1" key="2">
    <citation type="journal article" date="2015" name="Data Brief">
        <title>Shoot transcriptome of the giant reed, Arundo donax.</title>
        <authorList>
            <person name="Barrero R.A."/>
            <person name="Guerrero F.D."/>
            <person name="Moolhuijzen P."/>
            <person name="Goolsby J.A."/>
            <person name="Tidwell J."/>
            <person name="Bellgard S.E."/>
            <person name="Bellgard M.I."/>
        </authorList>
    </citation>
    <scope>NUCLEOTIDE SEQUENCE</scope>
    <source>
        <tissue evidence="1">Shoot tissue taken approximately 20 cm above the soil surface</tissue>
    </source>
</reference>
<evidence type="ECO:0000313" key="1">
    <source>
        <dbReference type="EMBL" id="JAE33200.1"/>
    </source>
</evidence>
<protein>
    <submittedName>
        <fullName evidence="1">Uncharacterized protein</fullName>
    </submittedName>
</protein>
<sequence length="89" mass="10552">MYKQYHSFCIFATEEKKSVVFIRTLQKCFFRRCDWYPFLSFMLDLCIVKDIDRSTKYTPALCYNSNLDAVKFPNSSAFHVILHFSSLDA</sequence>
<dbReference type="AlphaFoldDB" id="A0A0A9H7P7"/>
<proteinExistence type="predicted"/>
<dbReference type="EMBL" id="GBRH01164696">
    <property type="protein sequence ID" value="JAE33200.1"/>
    <property type="molecule type" value="Transcribed_RNA"/>
</dbReference>
<organism evidence="1">
    <name type="scientific">Arundo donax</name>
    <name type="common">Giant reed</name>
    <name type="synonym">Donax arundinaceus</name>
    <dbReference type="NCBI Taxonomy" id="35708"/>
    <lineage>
        <taxon>Eukaryota</taxon>
        <taxon>Viridiplantae</taxon>
        <taxon>Streptophyta</taxon>
        <taxon>Embryophyta</taxon>
        <taxon>Tracheophyta</taxon>
        <taxon>Spermatophyta</taxon>
        <taxon>Magnoliopsida</taxon>
        <taxon>Liliopsida</taxon>
        <taxon>Poales</taxon>
        <taxon>Poaceae</taxon>
        <taxon>PACMAD clade</taxon>
        <taxon>Arundinoideae</taxon>
        <taxon>Arundineae</taxon>
        <taxon>Arundo</taxon>
    </lineage>
</organism>
<name>A0A0A9H7P7_ARUDO</name>
<reference evidence="1" key="1">
    <citation type="submission" date="2014-09" db="EMBL/GenBank/DDBJ databases">
        <authorList>
            <person name="Magalhaes I.L.F."/>
            <person name="Oliveira U."/>
            <person name="Santos F.R."/>
            <person name="Vidigal T.H.D.A."/>
            <person name="Brescovit A.D."/>
            <person name="Santos A.J."/>
        </authorList>
    </citation>
    <scope>NUCLEOTIDE SEQUENCE</scope>
    <source>
        <tissue evidence="1">Shoot tissue taken approximately 20 cm above the soil surface</tissue>
    </source>
</reference>
<accession>A0A0A9H7P7</accession>